<dbReference type="Gene3D" id="1.20.1250.20">
    <property type="entry name" value="MFS general substrate transporter like domains"/>
    <property type="match status" value="1"/>
</dbReference>
<dbReference type="InterPro" id="IPR036259">
    <property type="entry name" value="MFS_trans_sf"/>
</dbReference>
<feature type="transmembrane region" description="Helical" evidence="1">
    <location>
        <begin position="391"/>
        <end position="410"/>
    </location>
</feature>
<dbReference type="EMBL" id="QEQK01000001">
    <property type="protein sequence ID" value="PWN57738.1"/>
    <property type="molecule type" value="Genomic_DNA"/>
</dbReference>
<feature type="transmembrane region" description="Helical" evidence="1">
    <location>
        <begin position="208"/>
        <end position="232"/>
    </location>
</feature>
<feature type="transmembrane region" description="Helical" evidence="1">
    <location>
        <begin position="70"/>
        <end position="91"/>
    </location>
</feature>
<feature type="transmembrane region" description="Helical" evidence="1">
    <location>
        <begin position="297"/>
        <end position="315"/>
    </location>
</feature>
<dbReference type="InterPro" id="IPR052528">
    <property type="entry name" value="Sugar_transport-like"/>
</dbReference>
<reference evidence="2 3" key="1">
    <citation type="submission" date="2018-05" db="EMBL/GenBank/DDBJ databases">
        <title>Abyssibacter profundi OUC007T gen. nov., sp. nov, a marine bacterium isolated from seawater of the Mariana Trench.</title>
        <authorList>
            <person name="Zhou S."/>
        </authorList>
    </citation>
    <scope>NUCLEOTIDE SEQUENCE [LARGE SCALE GENOMIC DNA]</scope>
    <source>
        <strain evidence="2 3">OUC007</strain>
    </source>
</reference>
<feature type="transmembrane region" description="Helical" evidence="1">
    <location>
        <begin position="115"/>
        <end position="137"/>
    </location>
</feature>
<feature type="transmembrane region" description="Helical" evidence="1">
    <location>
        <begin position="416"/>
        <end position="437"/>
    </location>
</feature>
<feature type="transmembrane region" description="Helical" evidence="1">
    <location>
        <begin position="327"/>
        <end position="347"/>
    </location>
</feature>
<keyword evidence="1" id="KW-1133">Transmembrane helix</keyword>
<feature type="transmembrane region" description="Helical" evidence="1">
    <location>
        <begin position="353"/>
        <end position="371"/>
    </location>
</feature>
<feature type="transmembrane region" description="Helical" evidence="1">
    <location>
        <begin position="266"/>
        <end position="285"/>
    </location>
</feature>
<evidence type="ECO:0000256" key="1">
    <source>
        <dbReference type="SAM" id="Phobius"/>
    </source>
</evidence>
<evidence type="ECO:0000313" key="2">
    <source>
        <dbReference type="EMBL" id="PWN57738.1"/>
    </source>
</evidence>
<accession>A0A363UQK0</accession>
<gene>
    <name evidence="2" type="ORF">DEH80_00945</name>
</gene>
<keyword evidence="1" id="KW-0812">Transmembrane</keyword>
<proteinExistence type="predicted"/>
<organism evidence="2 3">
    <name type="scientific">Abyssibacter profundi</name>
    <dbReference type="NCBI Taxonomy" id="2182787"/>
    <lineage>
        <taxon>Bacteria</taxon>
        <taxon>Pseudomonadati</taxon>
        <taxon>Pseudomonadota</taxon>
        <taxon>Gammaproteobacteria</taxon>
        <taxon>Chromatiales</taxon>
        <taxon>Oceanococcaceae</taxon>
        <taxon>Abyssibacter</taxon>
    </lineage>
</organism>
<feature type="transmembrane region" description="Helical" evidence="1">
    <location>
        <begin position="181"/>
        <end position="202"/>
    </location>
</feature>
<evidence type="ECO:0000313" key="3">
    <source>
        <dbReference type="Proteomes" id="UP000251800"/>
    </source>
</evidence>
<keyword evidence="3" id="KW-1185">Reference proteome</keyword>
<dbReference type="PANTHER" id="PTHR23526:SF4">
    <property type="entry name" value="INTEGRAL MEMBRANE TRANSPORT PROTEIN"/>
    <property type="match status" value="1"/>
</dbReference>
<sequence>MADSRPRQAGSKHLEPDRSVYEMLIGEEDARVCKDVPDAACKHLPRNFLIHVIALSATKTGDHLGSAKLVLVWVLGAVGAPAFMAGLTVPIRESLALIPQLFVAAWIRSHAIRKWFWVGGSAVQGACMVAMAGVALMLQGATAGWALLGLLVIFSLARGVCSVAIKDVQGKTVSRRTRGKASGYASSAAGGAALVIGASGLLSGGEHLGYLAALLLGAGGLWLGAALAYGLVIEERGQTAGGGNAGQEAFRQLGLLRSDAQFRQFVITRALFLSTAFAAPFMVVTARETGGTDFRDLGGLLLAVGAANLLGGPVWGHQSDISSRRVLIRAGWIAGAACVGLFAAVHIGWQHSLLFAGFYFVLALAHSGVRLGRSTYLIDMATQESRAAYTAVSNTLIGLLLLAGGSLSLLEPWLGASGMVLMFGTGSIIASIVAVRLPEIED</sequence>
<dbReference type="AlphaFoldDB" id="A0A363UQK0"/>
<protein>
    <submittedName>
        <fullName evidence="2">MFS transporter</fullName>
    </submittedName>
</protein>
<dbReference type="Proteomes" id="UP000251800">
    <property type="component" value="Unassembled WGS sequence"/>
</dbReference>
<dbReference type="OrthoDB" id="1117124at2"/>
<comment type="caution">
    <text evidence="2">The sequence shown here is derived from an EMBL/GenBank/DDBJ whole genome shotgun (WGS) entry which is preliminary data.</text>
</comment>
<dbReference type="PANTHER" id="PTHR23526">
    <property type="entry name" value="INTEGRAL MEMBRANE TRANSPORT PROTEIN-RELATED"/>
    <property type="match status" value="1"/>
</dbReference>
<feature type="transmembrane region" description="Helical" evidence="1">
    <location>
        <begin position="143"/>
        <end position="161"/>
    </location>
</feature>
<keyword evidence="1" id="KW-0472">Membrane</keyword>
<name>A0A363UQK0_9GAMM</name>
<dbReference type="SUPFAM" id="SSF103473">
    <property type="entry name" value="MFS general substrate transporter"/>
    <property type="match status" value="1"/>
</dbReference>